<dbReference type="EMBL" id="BAAAZH010000028">
    <property type="protein sequence ID" value="GAA4126427.1"/>
    <property type="molecule type" value="Genomic_DNA"/>
</dbReference>
<feature type="domain" description="RNA polymerase sigma factor 70 region 4 type 2" evidence="7">
    <location>
        <begin position="112"/>
        <end position="164"/>
    </location>
</feature>
<dbReference type="Gene3D" id="1.10.1740.10">
    <property type="match status" value="1"/>
</dbReference>
<evidence type="ECO:0000256" key="5">
    <source>
        <dbReference type="ARBA" id="ARBA00023163"/>
    </source>
</evidence>
<evidence type="ECO:0000256" key="3">
    <source>
        <dbReference type="ARBA" id="ARBA00023082"/>
    </source>
</evidence>
<dbReference type="InterPro" id="IPR014325">
    <property type="entry name" value="RNA_pol_sigma-E_actinobac"/>
</dbReference>
<organism evidence="8 9">
    <name type="scientific">Nocardioides fonticola</name>
    <dbReference type="NCBI Taxonomy" id="450363"/>
    <lineage>
        <taxon>Bacteria</taxon>
        <taxon>Bacillati</taxon>
        <taxon>Actinomycetota</taxon>
        <taxon>Actinomycetes</taxon>
        <taxon>Propionibacteriales</taxon>
        <taxon>Nocardioidaceae</taxon>
        <taxon>Nocardioides</taxon>
    </lineage>
</organism>
<dbReference type="Proteomes" id="UP001501495">
    <property type="component" value="Unassembled WGS sequence"/>
</dbReference>
<dbReference type="InterPro" id="IPR007627">
    <property type="entry name" value="RNA_pol_sigma70_r2"/>
</dbReference>
<evidence type="ECO:0000313" key="9">
    <source>
        <dbReference type="Proteomes" id="UP001501495"/>
    </source>
</evidence>
<dbReference type="Pfam" id="PF08281">
    <property type="entry name" value="Sigma70_r4_2"/>
    <property type="match status" value="1"/>
</dbReference>
<sequence length="179" mass="19835">MRRSRADGDEDFTVFATQASDRLYRSAYLLTTSHAAAEDLLQTTLVKAFSGWRRVRATDDPVAYAHRILLNTFLSERRLRRSGELAVADLPEIGPADAVSGSGLSEEVAERLALAEALRQLSALDRAVVVLRFWHDHSVAVTAAELDLTEAAVKNRTSRALSRLRDLLADDHPIPRSTR</sequence>
<evidence type="ECO:0000256" key="2">
    <source>
        <dbReference type="ARBA" id="ARBA00023015"/>
    </source>
</evidence>
<dbReference type="InterPro" id="IPR013249">
    <property type="entry name" value="RNA_pol_sigma70_r4_t2"/>
</dbReference>
<dbReference type="RefSeq" id="WP_344734862.1">
    <property type="nucleotide sequence ID" value="NZ_BAAAZH010000028.1"/>
</dbReference>
<feature type="domain" description="RNA polymerase sigma-70 region 2" evidence="6">
    <location>
        <begin position="20"/>
        <end position="81"/>
    </location>
</feature>
<name>A0ABP7XX31_9ACTN</name>
<comment type="caution">
    <text evidence="8">The sequence shown here is derived from an EMBL/GenBank/DDBJ whole genome shotgun (WGS) entry which is preliminary data.</text>
</comment>
<dbReference type="NCBIfam" id="TIGR02937">
    <property type="entry name" value="sigma70-ECF"/>
    <property type="match status" value="1"/>
</dbReference>
<evidence type="ECO:0000256" key="1">
    <source>
        <dbReference type="ARBA" id="ARBA00010641"/>
    </source>
</evidence>
<gene>
    <name evidence="8" type="ORF">GCM10022215_36020</name>
</gene>
<dbReference type="NCBIfam" id="TIGR02983">
    <property type="entry name" value="SigE-fam_strep"/>
    <property type="match status" value="1"/>
</dbReference>
<dbReference type="InterPro" id="IPR039425">
    <property type="entry name" value="RNA_pol_sigma-70-like"/>
</dbReference>
<reference evidence="9" key="1">
    <citation type="journal article" date="2019" name="Int. J. Syst. Evol. Microbiol.">
        <title>The Global Catalogue of Microorganisms (GCM) 10K type strain sequencing project: providing services to taxonomists for standard genome sequencing and annotation.</title>
        <authorList>
            <consortium name="The Broad Institute Genomics Platform"/>
            <consortium name="The Broad Institute Genome Sequencing Center for Infectious Disease"/>
            <person name="Wu L."/>
            <person name="Ma J."/>
        </authorList>
    </citation>
    <scope>NUCLEOTIDE SEQUENCE [LARGE SCALE GENOMIC DNA]</scope>
    <source>
        <strain evidence="9">JCM 16703</strain>
    </source>
</reference>
<keyword evidence="4" id="KW-0238">DNA-binding</keyword>
<keyword evidence="9" id="KW-1185">Reference proteome</keyword>
<dbReference type="InterPro" id="IPR014284">
    <property type="entry name" value="RNA_pol_sigma-70_dom"/>
</dbReference>
<keyword evidence="3" id="KW-0731">Sigma factor</keyword>
<evidence type="ECO:0000313" key="8">
    <source>
        <dbReference type="EMBL" id="GAA4126427.1"/>
    </source>
</evidence>
<dbReference type="CDD" id="cd06171">
    <property type="entry name" value="Sigma70_r4"/>
    <property type="match status" value="1"/>
</dbReference>
<keyword evidence="2" id="KW-0805">Transcription regulation</keyword>
<evidence type="ECO:0000259" key="7">
    <source>
        <dbReference type="Pfam" id="PF08281"/>
    </source>
</evidence>
<dbReference type="InterPro" id="IPR013325">
    <property type="entry name" value="RNA_pol_sigma_r2"/>
</dbReference>
<dbReference type="InterPro" id="IPR036388">
    <property type="entry name" value="WH-like_DNA-bd_sf"/>
</dbReference>
<proteinExistence type="inferred from homology"/>
<dbReference type="SUPFAM" id="SSF88946">
    <property type="entry name" value="Sigma2 domain of RNA polymerase sigma factors"/>
    <property type="match status" value="1"/>
</dbReference>
<comment type="similarity">
    <text evidence="1">Belongs to the sigma-70 factor family. ECF subfamily.</text>
</comment>
<dbReference type="InterPro" id="IPR013324">
    <property type="entry name" value="RNA_pol_sigma_r3/r4-like"/>
</dbReference>
<evidence type="ECO:0000256" key="4">
    <source>
        <dbReference type="ARBA" id="ARBA00023125"/>
    </source>
</evidence>
<dbReference type="Pfam" id="PF04542">
    <property type="entry name" value="Sigma70_r2"/>
    <property type="match status" value="1"/>
</dbReference>
<dbReference type="PANTHER" id="PTHR43133">
    <property type="entry name" value="RNA POLYMERASE ECF-TYPE SIGMA FACTO"/>
    <property type="match status" value="1"/>
</dbReference>
<protein>
    <submittedName>
        <fullName evidence="8">SigE family RNA polymerase sigma factor</fullName>
    </submittedName>
</protein>
<dbReference type="PANTHER" id="PTHR43133:SF50">
    <property type="entry name" value="ECF RNA POLYMERASE SIGMA FACTOR SIGM"/>
    <property type="match status" value="1"/>
</dbReference>
<dbReference type="SUPFAM" id="SSF88659">
    <property type="entry name" value="Sigma3 and sigma4 domains of RNA polymerase sigma factors"/>
    <property type="match status" value="1"/>
</dbReference>
<accession>A0ABP7XX31</accession>
<evidence type="ECO:0000259" key="6">
    <source>
        <dbReference type="Pfam" id="PF04542"/>
    </source>
</evidence>
<dbReference type="Gene3D" id="1.10.10.10">
    <property type="entry name" value="Winged helix-like DNA-binding domain superfamily/Winged helix DNA-binding domain"/>
    <property type="match status" value="1"/>
</dbReference>
<keyword evidence="5" id="KW-0804">Transcription</keyword>